<feature type="transmembrane region" description="Helical" evidence="8">
    <location>
        <begin position="70"/>
        <end position="93"/>
    </location>
</feature>
<evidence type="ECO:0000256" key="7">
    <source>
        <dbReference type="ARBA" id="ARBA00023136"/>
    </source>
</evidence>
<dbReference type="AlphaFoldDB" id="A0A2Z2K4T6"/>
<evidence type="ECO:0000256" key="3">
    <source>
        <dbReference type="ARBA" id="ARBA00022448"/>
    </source>
</evidence>
<comment type="similarity">
    <text evidence="2">Belongs to the amino acid-polyamine-organocation (APC) superfamily. Spore germination protein (SGP) (TC 2.A.3.9) family.</text>
</comment>
<evidence type="ECO:0000256" key="4">
    <source>
        <dbReference type="ARBA" id="ARBA00022544"/>
    </source>
</evidence>
<evidence type="ECO:0000313" key="9">
    <source>
        <dbReference type="EMBL" id="ASA19404.1"/>
    </source>
</evidence>
<feature type="transmembrane region" description="Helical" evidence="8">
    <location>
        <begin position="37"/>
        <end position="58"/>
    </location>
</feature>
<comment type="subcellular location">
    <subcellularLocation>
        <location evidence="1">Membrane</location>
        <topology evidence="1">Multi-pass membrane protein</topology>
    </subcellularLocation>
</comment>
<keyword evidence="7 8" id="KW-0472">Membrane</keyword>
<evidence type="ECO:0000256" key="8">
    <source>
        <dbReference type="SAM" id="Phobius"/>
    </source>
</evidence>
<dbReference type="Proteomes" id="UP000249890">
    <property type="component" value="Chromosome"/>
</dbReference>
<sequence>MQQKERISSLQIAFMIMLFEIGSTPLFMLGGKAKHDSWLAMSFGSAAGLLLLGLLLWIQRRSPKQDLMAMLTLHFGRWPGSLIGGIYCLYFAYQSMRNVRDLGELTAMTMLPMTPMWITMLIFVLTALYAIWKGAEVVFRLPEILLPVMLSFYGIIILLLFIMGEPDFNRLTPVLDHGLKPVLAAALPDIVSFPFGQMIVFLMLWSLWDKPGVPTRQSLLAYGAVSLFLIFMNALNVAVLGEGIAGISQLPFLKTVRTLSSLKFIERLDILVTVQLFVGLLIKMMLFYYCAVKGITGLTRKPVKWWVFPVGGLIYAASFLERDYTQHLAIGLGPSLRIDTIFQVVLPMLLGLSILLRRGEHNLNRSVRKR</sequence>
<feature type="transmembrane region" description="Helical" evidence="8">
    <location>
        <begin position="219"/>
        <end position="250"/>
    </location>
</feature>
<name>A0A2Z2K4T6_9BACL</name>
<dbReference type="KEGG" id="pdh:B9T62_00155"/>
<evidence type="ECO:0000313" key="10">
    <source>
        <dbReference type="Proteomes" id="UP000249890"/>
    </source>
</evidence>
<feature type="transmembrane region" description="Helical" evidence="8">
    <location>
        <begin position="183"/>
        <end position="207"/>
    </location>
</feature>
<dbReference type="GO" id="GO:0016020">
    <property type="term" value="C:membrane"/>
    <property type="evidence" value="ECO:0007669"/>
    <property type="project" value="UniProtKB-SubCell"/>
</dbReference>
<keyword evidence="10" id="KW-1185">Reference proteome</keyword>
<proteinExistence type="inferred from homology"/>
<dbReference type="OrthoDB" id="2840438at2"/>
<organism evidence="9 10">
    <name type="scientific">Paenibacillus donghaensis</name>
    <dbReference type="NCBI Taxonomy" id="414771"/>
    <lineage>
        <taxon>Bacteria</taxon>
        <taxon>Bacillati</taxon>
        <taxon>Bacillota</taxon>
        <taxon>Bacilli</taxon>
        <taxon>Bacillales</taxon>
        <taxon>Paenibacillaceae</taxon>
        <taxon>Paenibacillus</taxon>
    </lineage>
</organism>
<keyword evidence="5 8" id="KW-0812">Transmembrane</keyword>
<evidence type="ECO:0000256" key="2">
    <source>
        <dbReference type="ARBA" id="ARBA00007998"/>
    </source>
</evidence>
<feature type="transmembrane region" description="Helical" evidence="8">
    <location>
        <begin position="12"/>
        <end position="31"/>
    </location>
</feature>
<evidence type="ECO:0000256" key="5">
    <source>
        <dbReference type="ARBA" id="ARBA00022692"/>
    </source>
</evidence>
<feature type="transmembrane region" description="Helical" evidence="8">
    <location>
        <begin position="340"/>
        <end position="356"/>
    </location>
</feature>
<keyword evidence="4" id="KW-0309">Germination</keyword>
<feature type="transmembrane region" description="Helical" evidence="8">
    <location>
        <begin position="303"/>
        <end position="320"/>
    </location>
</feature>
<evidence type="ECO:0000256" key="6">
    <source>
        <dbReference type="ARBA" id="ARBA00022989"/>
    </source>
</evidence>
<reference evidence="9 10" key="1">
    <citation type="submission" date="2017-06" db="EMBL/GenBank/DDBJ databases">
        <title>Complete genome sequence of Paenibacillus donghaensis KCTC 13049T isolated from East Sea sediment, South Korea.</title>
        <authorList>
            <person name="Jung B.K."/>
            <person name="Hong S.-J."/>
            <person name="Shin J.-H."/>
        </authorList>
    </citation>
    <scope>NUCLEOTIDE SEQUENCE [LARGE SCALE GENOMIC DNA]</scope>
    <source>
        <strain evidence="9 10">KCTC 13049</strain>
    </source>
</reference>
<feature type="transmembrane region" description="Helical" evidence="8">
    <location>
        <begin position="144"/>
        <end position="163"/>
    </location>
</feature>
<keyword evidence="6 8" id="KW-1133">Transmembrane helix</keyword>
<protein>
    <submittedName>
        <fullName evidence="9">Uncharacterized protein</fullName>
    </submittedName>
</protein>
<dbReference type="EMBL" id="CP021780">
    <property type="protein sequence ID" value="ASA19404.1"/>
    <property type="molecule type" value="Genomic_DNA"/>
</dbReference>
<feature type="transmembrane region" description="Helical" evidence="8">
    <location>
        <begin position="113"/>
        <end position="132"/>
    </location>
</feature>
<accession>A0A2Z2K4T6</accession>
<gene>
    <name evidence="9" type="ORF">B9T62_00155</name>
</gene>
<dbReference type="Pfam" id="PF03845">
    <property type="entry name" value="Spore_permease"/>
    <property type="match status" value="1"/>
</dbReference>
<dbReference type="NCBIfam" id="TIGR00912">
    <property type="entry name" value="2A0309"/>
    <property type="match status" value="1"/>
</dbReference>
<dbReference type="InterPro" id="IPR004761">
    <property type="entry name" value="Spore_GerAB"/>
</dbReference>
<keyword evidence="3" id="KW-0813">Transport</keyword>
<dbReference type="PANTHER" id="PTHR34975:SF2">
    <property type="entry name" value="SPORE GERMINATION PROTEIN A2"/>
    <property type="match status" value="1"/>
</dbReference>
<dbReference type="PANTHER" id="PTHR34975">
    <property type="entry name" value="SPORE GERMINATION PROTEIN A2"/>
    <property type="match status" value="1"/>
</dbReference>
<dbReference type="RefSeq" id="WP_087913429.1">
    <property type="nucleotide sequence ID" value="NZ_CP021780.1"/>
</dbReference>
<evidence type="ECO:0000256" key="1">
    <source>
        <dbReference type="ARBA" id="ARBA00004141"/>
    </source>
</evidence>
<feature type="transmembrane region" description="Helical" evidence="8">
    <location>
        <begin position="270"/>
        <end position="291"/>
    </location>
</feature>
<dbReference type="GO" id="GO:0009847">
    <property type="term" value="P:spore germination"/>
    <property type="evidence" value="ECO:0007669"/>
    <property type="project" value="InterPro"/>
</dbReference>